<keyword evidence="1" id="KW-0175">Coiled coil</keyword>
<gene>
    <name evidence="3" type="ORF">EEDITHA_LOCUS18587</name>
</gene>
<feature type="region of interest" description="Disordered" evidence="2">
    <location>
        <begin position="92"/>
        <end position="140"/>
    </location>
</feature>
<sequence>MKMSKRNTQDSESEVVDMNIVNKLKSEISELKKQISELIKINESLRKNSVIEVADNENFATPDNNEDMQFDTQGEDDGWQTVIKNKNKKFKAASGPINKINNQKEVKRSNNNTQQTNKLNENQPRKPFKPPPINIMGQSPRDTVTAIKNGLKTDKFQIKKHSEHLHTVRLETYEDFQKAKNVLKNVDTQFYTYTPKEDKCQTLLLKGLDKEYKPEEILELLKKKNTPKITFINVNRFETPYSKKQGRILPIYLVQLSADSIRTAAHSIKHLDHHSITWDHLRKSDLTQCKNCQRLNHTAANCSMAYRCVKCKEAHGPGNCPLEKKDEANKTNVFCALCQKYGHPANYKGCPKYKEVKLKNAPIVKKDNNTNNNSTVKGDPTINRVREFPTIMPGRSFADSLKTNQPTSTNPEFTIVLGALQQQIVSIADIARQNSEKILQMFEMFQKNMNSNNHG</sequence>
<evidence type="ECO:0000256" key="2">
    <source>
        <dbReference type="SAM" id="MobiDB-lite"/>
    </source>
</evidence>
<evidence type="ECO:0008006" key="5">
    <source>
        <dbReference type="Google" id="ProtNLM"/>
    </source>
</evidence>
<dbReference type="AlphaFoldDB" id="A0AAU9V349"/>
<evidence type="ECO:0000313" key="3">
    <source>
        <dbReference type="EMBL" id="CAH2104169.1"/>
    </source>
</evidence>
<evidence type="ECO:0000313" key="4">
    <source>
        <dbReference type="Proteomes" id="UP001153954"/>
    </source>
</evidence>
<name>A0AAU9V349_EUPED</name>
<proteinExistence type="predicted"/>
<feature type="compositionally biased region" description="Polar residues" evidence="2">
    <location>
        <begin position="109"/>
        <end position="122"/>
    </location>
</feature>
<organism evidence="3 4">
    <name type="scientific">Euphydryas editha</name>
    <name type="common">Edith's checkerspot</name>
    <dbReference type="NCBI Taxonomy" id="104508"/>
    <lineage>
        <taxon>Eukaryota</taxon>
        <taxon>Metazoa</taxon>
        <taxon>Ecdysozoa</taxon>
        <taxon>Arthropoda</taxon>
        <taxon>Hexapoda</taxon>
        <taxon>Insecta</taxon>
        <taxon>Pterygota</taxon>
        <taxon>Neoptera</taxon>
        <taxon>Endopterygota</taxon>
        <taxon>Lepidoptera</taxon>
        <taxon>Glossata</taxon>
        <taxon>Ditrysia</taxon>
        <taxon>Papilionoidea</taxon>
        <taxon>Nymphalidae</taxon>
        <taxon>Nymphalinae</taxon>
        <taxon>Euphydryas</taxon>
    </lineage>
</organism>
<evidence type="ECO:0000256" key="1">
    <source>
        <dbReference type="SAM" id="Coils"/>
    </source>
</evidence>
<accession>A0AAU9V349</accession>
<feature type="coiled-coil region" evidence="1">
    <location>
        <begin position="21"/>
        <end position="48"/>
    </location>
</feature>
<dbReference type="EMBL" id="CAKOGL010000027">
    <property type="protein sequence ID" value="CAH2104169.1"/>
    <property type="molecule type" value="Genomic_DNA"/>
</dbReference>
<dbReference type="Proteomes" id="UP001153954">
    <property type="component" value="Unassembled WGS sequence"/>
</dbReference>
<protein>
    <recommendedName>
        <fullName evidence="5">Nucleic-acid-binding protein from transposon X-element</fullName>
    </recommendedName>
</protein>
<comment type="caution">
    <text evidence="3">The sequence shown here is derived from an EMBL/GenBank/DDBJ whole genome shotgun (WGS) entry which is preliminary data.</text>
</comment>
<reference evidence="3" key="1">
    <citation type="submission" date="2022-03" db="EMBL/GenBank/DDBJ databases">
        <authorList>
            <person name="Tunstrom K."/>
        </authorList>
    </citation>
    <scope>NUCLEOTIDE SEQUENCE</scope>
</reference>
<keyword evidence="4" id="KW-1185">Reference proteome</keyword>